<dbReference type="SMART" id="SM01424">
    <property type="entry name" value="HAP1_N"/>
    <property type="match status" value="1"/>
</dbReference>
<dbReference type="Proteomes" id="UP000324629">
    <property type="component" value="Unassembled WGS sequence"/>
</dbReference>
<dbReference type="InterPro" id="IPR006933">
    <property type="entry name" value="HAP1_N"/>
</dbReference>
<organism evidence="6 7">
    <name type="scientific">Paragonimus westermani</name>
    <dbReference type="NCBI Taxonomy" id="34504"/>
    <lineage>
        <taxon>Eukaryota</taxon>
        <taxon>Metazoa</taxon>
        <taxon>Spiralia</taxon>
        <taxon>Lophotrochozoa</taxon>
        <taxon>Platyhelminthes</taxon>
        <taxon>Trematoda</taxon>
        <taxon>Digenea</taxon>
        <taxon>Plagiorchiida</taxon>
        <taxon>Troglotremata</taxon>
        <taxon>Troglotrematidae</taxon>
        <taxon>Paragonimus</taxon>
    </lineage>
</organism>
<feature type="region of interest" description="Disordered" evidence="4">
    <location>
        <begin position="67"/>
        <end position="86"/>
    </location>
</feature>
<keyword evidence="3" id="KW-0496">Mitochondrion</keyword>
<evidence type="ECO:0000313" key="7">
    <source>
        <dbReference type="Proteomes" id="UP000324629"/>
    </source>
</evidence>
<evidence type="ECO:0000313" key="6">
    <source>
        <dbReference type="EMBL" id="KAA3672933.1"/>
    </source>
</evidence>
<dbReference type="InterPro" id="IPR051946">
    <property type="entry name" value="Intracell_Traff-Reg"/>
</dbReference>
<keyword evidence="2" id="KW-0175">Coiled coil</keyword>
<sequence length="346" mass="38568">FCSDRFSGNVCGHTGYLLLMADRGQAVCEHHRIQVSAAQSSPPWPSDHPLSDSTLSDATSGICLSAADLTGEGPRNPPLSVSTYSEPSLFGSSGLCESQYSTEPSKEQDQEDTLAEVELIRLVQPEPNLPLYRLRVDPCTAFVGYCHKDFSGARRATRKPRRDHPLPKFPSQLTTIPSVNELCETNVDDLSEPAESDVSVDEEDPAFSLTKEQIERTLDYFLLCGLRVSQMARTYEDLDAITHLLEEINQLRHNLAIKDNLLQIYSRDHPDDAIEDHVSLSSGWLSPLPDAGPPSDSGFSMASVNFCQLNQKVRELEEENYVLRQEKSVCSPLYVFQVFFLVRALM</sequence>
<proteinExistence type="predicted"/>
<comment type="caution">
    <text evidence="6">The sequence shown here is derived from an EMBL/GenBank/DDBJ whole genome shotgun (WGS) entry which is preliminary data.</text>
</comment>
<evidence type="ECO:0000259" key="5">
    <source>
        <dbReference type="SMART" id="SM01424"/>
    </source>
</evidence>
<dbReference type="GO" id="GO:0005739">
    <property type="term" value="C:mitochondrion"/>
    <property type="evidence" value="ECO:0007669"/>
    <property type="project" value="UniProtKB-SubCell"/>
</dbReference>
<comment type="subcellular location">
    <subcellularLocation>
        <location evidence="1">Mitochondrion</location>
    </subcellularLocation>
</comment>
<evidence type="ECO:0000256" key="1">
    <source>
        <dbReference type="ARBA" id="ARBA00004173"/>
    </source>
</evidence>
<dbReference type="GO" id="GO:0047496">
    <property type="term" value="P:vesicle transport along microtubule"/>
    <property type="evidence" value="ECO:0007669"/>
    <property type="project" value="TreeGrafter"/>
</dbReference>
<feature type="non-terminal residue" evidence="6">
    <location>
        <position position="1"/>
    </location>
</feature>
<accession>A0A5J4NBX6</accession>
<protein>
    <recommendedName>
        <fullName evidence="5">HAP1 N-terminal domain-containing protein</fullName>
    </recommendedName>
</protein>
<dbReference type="GO" id="GO:0031410">
    <property type="term" value="C:cytoplasmic vesicle"/>
    <property type="evidence" value="ECO:0007669"/>
    <property type="project" value="TreeGrafter"/>
</dbReference>
<evidence type="ECO:0000256" key="4">
    <source>
        <dbReference type="SAM" id="MobiDB-lite"/>
    </source>
</evidence>
<dbReference type="EMBL" id="QNGE01004394">
    <property type="protein sequence ID" value="KAA3672933.1"/>
    <property type="molecule type" value="Genomic_DNA"/>
</dbReference>
<dbReference type="PANTHER" id="PTHR15751:SF12">
    <property type="entry name" value="TRAFFICKING KINESIN-BINDING PROTEIN MILT"/>
    <property type="match status" value="1"/>
</dbReference>
<dbReference type="GO" id="GO:0006605">
    <property type="term" value="P:protein targeting"/>
    <property type="evidence" value="ECO:0007669"/>
    <property type="project" value="TreeGrafter"/>
</dbReference>
<dbReference type="GO" id="GO:0048311">
    <property type="term" value="P:mitochondrion distribution"/>
    <property type="evidence" value="ECO:0007669"/>
    <property type="project" value="TreeGrafter"/>
</dbReference>
<dbReference type="Pfam" id="PF04849">
    <property type="entry name" value="HAP1_N"/>
    <property type="match status" value="1"/>
</dbReference>
<feature type="domain" description="HAP1 N-terminal" evidence="5">
    <location>
        <begin position="126"/>
        <end position="331"/>
    </location>
</feature>
<evidence type="ECO:0000256" key="3">
    <source>
        <dbReference type="ARBA" id="ARBA00023128"/>
    </source>
</evidence>
<name>A0A5J4NBX6_9TREM</name>
<keyword evidence="7" id="KW-1185">Reference proteome</keyword>
<evidence type="ECO:0000256" key="2">
    <source>
        <dbReference type="ARBA" id="ARBA00023054"/>
    </source>
</evidence>
<dbReference type="GO" id="GO:0017022">
    <property type="term" value="F:myosin binding"/>
    <property type="evidence" value="ECO:0007669"/>
    <property type="project" value="TreeGrafter"/>
</dbReference>
<gene>
    <name evidence="6" type="ORF">DEA37_0001025</name>
</gene>
<reference evidence="6 7" key="1">
    <citation type="journal article" date="2019" name="Gigascience">
        <title>Whole-genome sequence of the oriental lung fluke Paragonimus westermani.</title>
        <authorList>
            <person name="Oey H."/>
            <person name="Zakrzewski M."/>
            <person name="Narain K."/>
            <person name="Devi K.R."/>
            <person name="Agatsuma T."/>
            <person name="Nawaratna S."/>
            <person name="Gobert G.N."/>
            <person name="Jones M.K."/>
            <person name="Ragan M.A."/>
            <person name="McManus D.P."/>
            <person name="Krause L."/>
        </authorList>
    </citation>
    <scope>NUCLEOTIDE SEQUENCE [LARGE SCALE GENOMIC DNA]</scope>
    <source>
        <strain evidence="6 7">IND2009</strain>
    </source>
</reference>
<dbReference type="PANTHER" id="PTHR15751">
    <property type="entry name" value="TRAFFICKING KINESIN-BINDING PROTEIN"/>
    <property type="match status" value="1"/>
</dbReference>
<dbReference type="AlphaFoldDB" id="A0A5J4NBX6"/>